<dbReference type="RefSeq" id="WP_065308485.1">
    <property type="nucleotide sequence ID" value="NZ_LOCQ01000056.1"/>
</dbReference>
<evidence type="ECO:0000313" key="8">
    <source>
        <dbReference type="Proteomes" id="UP000092713"/>
    </source>
</evidence>
<sequence length="335" mass="36155">MATMEDVARAADVSLSTVSHVLNGTRKVSPKTVAAVNAAMQHIGYVPNMLARALAGSSSGTIGVAISAFTNHYFSETVRAIEAACTRHGLMMLFSDTHDDPEQELKVVQNLHQRRVDGIVLAPSGDPQGRALEYLQSNKIASVLVDRMSLQAFDQVGVENIEATCELVSHLIVHHGHRRIGFIAGAPGLSTTDERIDGYRLALSRAGLAVDPALLRWGHSNLERSGAATRELLALPATQRPTAIVAGNNLMTIGTMHALRDAQLAVPQDMALAGFDDFDWADYFSPRLTVMAQPLEELGAMAVDLLIERLADPQRAQHVQRLSPVLRVRNSCGCS</sequence>
<dbReference type="SUPFAM" id="SSF53822">
    <property type="entry name" value="Periplasmic binding protein-like I"/>
    <property type="match status" value="1"/>
</dbReference>
<dbReference type="SMART" id="SM00354">
    <property type="entry name" value="HTH_LACI"/>
    <property type="match status" value="1"/>
</dbReference>
<evidence type="ECO:0000256" key="4">
    <source>
        <dbReference type="ARBA" id="ARBA00023163"/>
    </source>
</evidence>
<feature type="domain" description="HTH lacI-type" evidence="5">
    <location>
        <begin position="2"/>
        <end position="56"/>
    </location>
</feature>
<accession>A0A1A7BYQ2</accession>
<name>A0A1A7BYQ2_9BURK</name>
<evidence type="ECO:0000313" key="7">
    <source>
        <dbReference type="EMBL" id="OBV38766.1"/>
    </source>
</evidence>
<keyword evidence="4" id="KW-0804">Transcription</keyword>
<dbReference type="OrthoDB" id="9805642at2"/>
<evidence type="ECO:0000256" key="1">
    <source>
        <dbReference type="ARBA" id="ARBA00022491"/>
    </source>
</evidence>
<feature type="domain" description="HTH cro/C1-type" evidence="6">
    <location>
        <begin position="3"/>
        <end position="46"/>
    </location>
</feature>
<dbReference type="CDD" id="cd01392">
    <property type="entry name" value="HTH_LacI"/>
    <property type="match status" value="1"/>
</dbReference>
<dbReference type="CDD" id="cd06267">
    <property type="entry name" value="PBP1_LacI_sugar_binding-like"/>
    <property type="match status" value="1"/>
</dbReference>
<dbReference type="InterPro" id="IPR028082">
    <property type="entry name" value="Peripla_BP_I"/>
</dbReference>
<dbReference type="AlphaFoldDB" id="A0A1A7BYQ2"/>
<dbReference type="PATRIC" id="fig|1747903.4.peg.2324"/>
<evidence type="ECO:0000259" key="6">
    <source>
        <dbReference type="PROSITE" id="PS50943"/>
    </source>
</evidence>
<gene>
    <name evidence="7" type="ORF">ASR47_100782</name>
</gene>
<dbReference type="PROSITE" id="PS50932">
    <property type="entry name" value="HTH_LACI_2"/>
    <property type="match status" value="1"/>
</dbReference>
<dbReference type="Gene3D" id="1.10.260.40">
    <property type="entry name" value="lambda repressor-like DNA-binding domains"/>
    <property type="match status" value="1"/>
</dbReference>
<evidence type="ECO:0000256" key="3">
    <source>
        <dbReference type="ARBA" id="ARBA00023125"/>
    </source>
</evidence>
<dbReference type="Pfam" id="PF13377">
    <property type="entry name" value="Peripla_BP_3"/>
    <property type="match status" value="1"/>
</dbReference>
<dbReference type="PROSITE" id="PS00356">
    <property type="entry name" value="HTH_LACI_1"/>
    <property type="match status" value="1"/>
</dbReference>
<dbReference type="GO" id="GO:0000976">
    <property type="term" value="F:transcription cis-regulatory region binding"/>
    <property type="evidence" value="ECO:0007669"/>
    <property type="project" value="TreeGrafter"/>
</dbReference>
<dbReference type="GO" id="GO:0003700">
    <property type="term" value="F:DNA-binding transcription factor activity"/>
    <property type="evidence" value="ECO:0007669"/>
    <property type="project" value="TreeGrafter"/>
</dbReference>
<reference evidence="7 8" key="1">
    <citation type="submission" date="2016-04" db="EMBL/GenBank/DDBJ databases">
        <title>Draft genome sequence of Janthinobacterium psychrotolerans sp. nov., isolated from freshwater sediments in Denmark.</title>
        <authorList>
            <person name="Gong X."/>
            <person name="Skrivergaard S."/>
            <person name="Korsgaard B.S."/>
            <person name="Schreiber L."/>
            <person name="Marshall I.P."/>
            <person name="Finster K."/>
            <person name="Schramm A."/>
        </authorList>
    </citation>
    <scope>NUCLEOTIDE SEQUENCE [LARGE SCALE GENOMIC DNA]</scope>
    <source>
        <strain evidence="7 8">S3-2</strain>
    </source>
</reference>
<keyword evidence="1" id="KW-0678">Repressor</keyword>
<keyword evidence="3" id="KW-0238">DNA-binding</keyword>
<dbReference type="PROSITE" id="PS50943">
    <property type="entry name" value="HTH_CROC1"/>
    <property type="match status" value="1"/>
</dbReference>
<dbReference type="Gene3D" id="3.40.50.2300">
    <property type="match status" value="2"/>
</dbReference>
<keyword evidence="8" id="KW-1185">Reference proteome</keyword>
<dbReference type="InterPro" id="IPR001387">
    <property type="entry name" value="Cro/C1-type_HTH"/>
</dbReference>
<protein>
    <submittedName>
        <fullName evidence="7">LacI family transcriptional regulator</fullName>
    </submittedName>
</protein>
<organism evidence="7 8">
    <name type="scientific">Janthinobacterium psychrotolerans</name>
    <dbReference type="NCBI Taxonomy" id="1747903"/>
    <lineage>
        <taxon>Bacteria</taxon>
        <taxon>Pseudomonadati</taxon>
        <taxon>Pseudomonadota</taxon>
        <taxon>Betaproteobacteria</taxon>
        <taxon>Burkholderiales</taxon>
        <taxon>Oxalobacteraceae</taxon>
        <taxon>Janthinobacterium</taxon>
    </lineage>
</organism>
<dbReference type="InterPro" id="IPR010982">
    <property type="entry name" value="Lambda_DNA-bd_dom_sf"/>
</dbReference>
<dbReference type="EMBL" id="LOCQ01000056">
    <property type="protein sequence ID" value="OBV38766.1"/>
    <property type="molecule type" value="Genomic_DNA"/>
</dbReference>
<dbReference type="InterPro" id="IPR046335">
    <property type="entry name" value="LacI/GalR-like_sensor"/>
</dbReference>
<comment type="caution">
    <text evidence="7">The sequence shown here is derived from an EMBL/GenBank/DDBJ whole genome shotgun (WGS) entry which is preliminary data.</text>
</comment>
<keyword evidence="2" id="KW-0805">Transcription regulation</keyword>
<dbReference type="Proteomes" id="UP000092713">
    <property type="component" value="Unassembled WGS sequence"/>
</dbReference>
<evidence type="ECO:0000256" key="2">
    <source>
        <dbReference type="ARBA" id="ARBA00023015"/>
    </source>
</evidence>
<dbReference type="Pfam" id="PF00356">
    <property type="entry name" value="LacI"/>
    <property type="match status" value="1"/>
</dbReference>
<dbReference type="InterPro" id="IPR000843">
    <property type="entry name" value="HTH_LacI"/>
</dbReference>
<dbReference type="PANTHER" id="PTHR30146:SF148">
    <property type="entry name" value="HTH-TYPE TRANSCRIPTIONAL REPRESSOR PURR-RELATED"/>
    <property type="match status" value="1"/>
</dbReference>
<proteinExistence type="predicted"/>
<evidence type="ECO:0000259" key="5">
    <source>
        <dbReference type="PROSITE" id="PS50932"/>
    </source>
</evidence>
<dbReference type="SUPFAM" id="SSF47413">
    <property type="entry name" value="lambda repressor-like DNA-binding domains"/>
    <property type="match status" value="1"/>
</dbReference>
<dbReference type="PANTHER" id="PTHR30146">
    <property type="entry name" value="LACI-RELATED TRANSCRIPTIONAL REPRESSOR"/>
    <property type="match status" value="1"/>
</dbReference>
<dbReference type="STRING" id="1747903.ASR47_100782"/>